<feature type="compositionally biased region" description="Polar residues" evidence="1">
    <location>
        <begin position="131"/>
        <end position="142"/>
    </location>
</feature>
<feature type="compositionally biased region" description="Low complexity" evidence="1">
    <location>
        <begin position="148"/>
        <end position="159"/>
    </location>
</feature>
<dbReference type="eggNOG" id="ENOG502R21T">
    <property type="taxonomic scope" value="Eukaryota"/>
</dbReference>
<evidence type="ECO:0000256" key="1">
    <source>
        <dbReference type="SAM" id="MobiDB-lite"/>
    </source>
</evidence>
<name>E6ZTE8_SPORE</name>
<protein>
    <submittedName>
        <fullName evidence="2">Uncharacterized protein</fullName>
    </submittedName>
</protein>
<reference evidence="2 3" key="1">
    <citation type="journal article" date="2010" name="Science">
        <title>Pathogenicity determinants in smut fungi revealed by genome comparison.</title>
        <authorList>
            <person name="Schirawski J."/>
            <person name="Mannhaupt G."/>
            <person name="Muench K."/>
            <person name="Brefort T."/>
            <person name="Schipper K."/>
            <person name="Doehlemann G."/>
            <person name="Di Stasio M."/>
            <person name="Roessel N."/>
            <person name="Mendoza-Mendoza A."/>
            <person name="Pester D."/>
            <person name="Mueller O."/>
            <person name="Winterberg B."/>
            <person name="Meyer E."/>
            <person name="Ghareeb H."/>
            <person name="Wollenberg T."/>
            <person name="Muensterkoetter M."/>
            <person name="Wong P."/>
            <person name="Walter M."/>
            <person name="Stukenbrock E."/>
            <person name="Gueldener U."/>
            <person name="Kahmann R."/>
        </authorList>
    </citation>
    <scope>NUCLEOTIDE SEQUENCE [LARGE SCALE GENOMIC DNA]</scope>
    <source>
        <strain evidence="3">SRZ2</strain>
    </source>
</reference>
<dbReference type="VEuPathDB" id="FungiDB:sr12401"/>
<feature type="region of interest" description="Disordered" evidence="1">
    <location>
        <begin position="1280"/>
        <end position="1300"/>
    </location>
</feature>
<accession>E6ZTE8</accession>
<feature type="region of interest" description="Disordered" evidence="1">
    <location>
        <begin position="765"/>
        <end position="791"/>
    </location>
</feature>
<proteinExistence type="predicted"/>
<organism evidence="2 3">
    <name type="scientific">Sporisorium reilianum (strain SRZ2)</name>
    <name type="common">Maize head smut fungus</name>
    <dbReference type="NCBI Taxonomy" id="999809"/>
    <lineage>
        <taxon>Eukaryota</taxon>
        <taxon>Fungi</taxon>
        <taxon>Dikarya</taxon>
        <taxon>Basidiomycota</taxon>
        <taxon>Ustilaginomycotina</taxon>
        <taxon>Ustilaginomycetes</taxon>
        <taxon>Ustilaginales</taxon>
        <taxon>Ustilaginaceae</taxon>
        <taxon>Sporisorium</taxon>
    </lineage>
</organism>
<feature type="region of interest" description="Disordered" evidence="1">
    <location>
        <begin position="131"/>
        <end position="166"/>
    </location>
</feature>
<feature type="region of interest" description="Disordered" evidence="1">
    <location>
        <begin position="325"/>
        <end position="347"/>
    </location>
</feature>
<evidence type="ECO:0000313" key="3">
    <source>
        <dbReference type="Proteomes" id="UP000008867"/>
    </source>
</evidence>
<feature type="compositionally biased region" description="Low complexity" evidence="1">
    <location>
        <begin position="335"/>
        <end position="346"/>
    </location>
</feature>
<keyword evidence="3" id="KW-1185">Reference proteome</keyword>
<gene>
    <name evidence="2" type="ORF">sr12401</name>
</gene>
<evidence type="ECO:0000313" key="2">
    <source>
        <dbReference type="EMBL" id="CBQ70505.1"/>
    </source>
</evidence>
<feature type="compositionally biased region" description="Low complexity" evidence="1">
    <location>
        <begin position="768"/>
        <end position="782"/>
    </location>
</feature>
<dbReference type="EMBL" id="FQ311441">
    <property type="protein sequence ID" value="CBQ70505.1"/>
    <property type="molecule type" value="Genomic_DNA"/>
</dbReference>
<dbReference type="HOGENOM" id="CLU_254796_0_0_1"/>
<dbReference type="OrthoDB" id="2548707at2759"/>
<sequence length="1320" mass="144661">MIGPRCLGSGGSALRSSAARSLSVVDAASLAPPLAECSYRIWQPPQPCRAPPRKQASATVSRSIRCFSSAADAKRAHTSSPHTSASVDQHGIESALHDPPFTHAKVKRLRPVSPPTSDLAATDIHDFPSKATSTAWQNNSDPYSPLDTTPAHSHTHWSPTHPPDRTLAPPHLPSRSQPTIPIQLLVDFLTSSAAVDEERYQHIKAQLPPHFYRIDAYLMLRELDPHRLSALCHFDVFSLVKRVGKDDLAGVLALILEDIIGTDMSNTKSEPGYFQIHPGTQERYNLLRAILVRCNSGEYLLHNGAILNVFMLMLHDLIQLRQSTSSANSKEHGDSPPSTQASSSTQEGTIISIPTNFPVGETLRLVELAVHLHSPELAPIVNALRAHLEAHTTDFPSARQGAQLIAYYLQPNLRDFAAALDVVRALKDTNALPQEVVEDAVRDGKSFLAALEAAFSSATSDGQSRPSDAELQQICMDVSLRLIAMKCVMAHRPKGGVQYRKAFESLMASFRLDLLDGDDVRNADHVRSLLDVPFRSVRNVFTHLVGQNDTGCLFEALCALQRCDQRLLAMLPNRDLQHFCDAASTFDAFHLATEMYTLFVKAKTSAASTRSLPPATRHLLARDGLMTDADTFLDLMGELLSSGQRITVVTLLRALRLLPLTDTVAGQLNLRFGEQQRSRLVALLAEAGLTQEAFELFQLWSHRRYEGRSNDPSHDASSLRKIGSIHILDPLIERQVRLMHDTDRQFSMSTSHLVPLVRNLCHTAPARSSSGPLESGSEGTSSDVSRVPGPSSEQLDKARFVIEVFRQACTPIDWTHYRLTSLAAACFTAKDVAGAFDAFAKIIHLRRIPDKVDVSVLLRGLVEVDADKAVELYIQHCSAPPRIGTQARDRQARRSVRADTEREKLSRLAPMTPTPQVTTMLIARVLAQNRLDLVEKLIGFSKAVGLSSRLGDAAALRALFSPNVAPSKVTRTIHRTLQRGWTADIVLVEKMAQRLLERSARCLEGHAGDLAADDDNHEQGKTKAKRLQPKKGLELVQAATRLMKVSARSEDVVNLRTTSQALTVIHCASARFVRLASAPAGGKPACVQRSRGKVQEEQRLQWIACLDSIVYTLRWTKFFDKGDDYRQSLPLWKAGSAGDGELVSVELDDMLDYGFHRGAQQQTRAQASAAAAATLPTSSAAKAKSNGGLEDDLDDAAVAPTHGVVWHRMQRPPNVLPAYLFCRLIESYLALGDASGAAEVASWMRDEAKLNLVGGTGQGSEDFVRRIKAAVQDRQAKKTAATLASASDHAPTSKEDEGSTILRMLAGQQSTARTKRWWSP</sequence>
<dbReference type="Proteomes" id="UP000008867">
    <property type="component" value="Chromosome 2"/>
</dbReference>